<dbReference type="InterPro" id="IPR023214">
    <property type="entry name" value="HAD_sf"/>
</dbReference>
<gene>
    <name evidence="1" type="ORF">J2Z32_002840</name>
</gene>
<organism evidence="1 2">
    <name type="scientific">Paenibacillus turicensis</name>
    <dbReference type="NCBI Taxonomy" id="160487"/>
    <lineage>
        <taxon>Bacteria</taxon>
        <taxon>Bacillati</taxon>
        <taxon>Bacillota</taxon>
        <taxon>Bacilli</taxon>
        <taxon>Bacillales</taxon>
        <taxon>Paenibacillaceae</taxon>
        <taxon>Paenibacillus</taxon>
    </lineage>
</organism>
<dbReference type="RefSeq" id="WP_210089794.1">
    <property type="nucleotide sequence ID" value="NZ_JAGGKG010000013.1"/>
</dbReference>
<dbReference type="InterPro" id="IPR010033">
    <property type="entry name" value="HAD_SF_ppase_IIIC"/>
</dbReference>
<dbReference type="InterPro" id="IPR041492">
    <property type="entry name" value="HAD_2"/>
</dbReference>
<sequence length="348" mass="39652">MSAKSIKLLIWDLDDTLWQGIVGQDSNVVLRENISDIIRSLDARGILQSVSSKNDFEIAMSKLKHFGLDEYFIYPQINWDPKHANIKTIIEQINIGEDTVAFIDDQEFERGEVGYYLPQVTCIDANEISSLLDREDMTPAFITEDSGLRRKMYQDDILRKNAEQEFKGDSTDFLKTLNMVVTIARAEESDLLRAQELTVRTHQLNSTGYTYSHDELKALLDDDRYQVLVVDLTDIYGTYGKIGLALLESDEDRCVIKLLITSCRVISRGIGTTLLGCIINQGLEQGKGVFAEFIKTDRNRIMEITYSMMGFNVVEDNEGTQLLKYEGDGKIQLPEYVTIHYRVENIKA</sequence>
<reference evidence="1 2" key="1">
    <citation type="submission" date="2021-03" db="EMBL/GenBank/DDBJ databases">
        <title>Genomic Encyclopedia of Type Strains, Phase IV (KMG-IV): sequencing the most valuable type-strain genomes for metagenomic binning, comparative biology and taxonomic classification.</title>
        <authorList>
            <person name="Goeker M."/>
        </authorList>
    </citation>
    <scope>NUCLEOTIDE SEQUENCE [LARGE SCALE GENOMIC DNA]</scope>
    <source>
        <strain evidence="1 2">DSM 14349</strain>
    </source>
</reference>
<dbReference type="InterPro" id="IPR010037">
    <property type="entry name" value="FkbH_domain"/>
</dbReference>
<dbReference type="InterPro" id="IPR016181">
    <property type="entry name" value="Acyl_CoA_acyltransferase"/>
</dbReference>
<dbReference type="SUPFAM" id="SSF56784">
    <property type="entry name" value="HAD-like"/>
    <property type="match status" value="1"/>
</dbReference>
<dbReference type="Proteomes" id="UP001519272">
    <property type="component" value="Unassembled WGS sequence"/>
</dbReference>
<dbReference type="EMBL" id="JAGGKG010000013">
    <property type="protein sequence ID" value="MBP1906191.1"/>
    <property type="molecule type" value="Genomic_DNA"/>
</dbReference>
<dbReference type="Pfam" id="PF13419">
    <property type="entry name" value="HAD_2"/>
    <property type="match status" value="1"/>
</dbReference>
<dbReference type="NCBIfam" id="TIGR01686">
    <property type="entry name" value="FkbH"/>
    <property type="match status" value="1"/>
</dbReference>
<evidence type="ECO:0000313" key="1">
    <source>
        <dbReference type="EMBL" id="MBP1906191.1"/>
    </source>
</evidence>
<dbReference type="SUPFAM" id="SSF55729">
    <property type="entry name" value="Acyl-CoA N-acyltransferases (Nat)"/>
    <property type="match status" value="1"/>
</dbReference>
<protein>
    <submittedName>
        <fullName evidence="1">FkbH-like protein</fullName>
    </submittedName>
</protein>
<evidence type="ECO:0000313" key="2">
    <source>
        <dbReference type="Proteomes" id="UP001519272"/>
    </source>
</evidence>
<comment type="caution">
    <text evidence="1">The sequence shown here is derived from an EMBL/GenBank/DDBJ whole genome shotgun (WGS) entry which is preliminary data.</text>
</comment>
<dbReference type="NCBIfam" id="TIGR01681">
    <property type="entry name" value="HAD-SF-IIIC"/>
    <property type="match status" value="1"/>
</dbReference>
<name>A0ABS4FUD5_9BACL</name>
<dbReference type="Gene3D" id="3.40.50.1000">
    <property type="entry name" value="HAD superfamily/HAD-like"/>
    <property type="match status" value="1"/>
</dbReference>
<dbReference type="InterPro" id="IPR036412">
    <property type="entry name" value="HAD-like_sf"/>
</dbReference>
<keyword evidence="2" id="KW-1185">Reference proteome</keyword>
<accession>A0ABS4FUD5</accession>
<proteinExistence type="predicted"/>